<evidence type="ECO:0000313" key="3">
    <source>
        <dbReference type="Proteomes" id="UP000028547"/>
    </source>
</evidence>
<reference evidence="2 3" key="1">
    <citation type="submission" date="2014-07" db="EMBL/GenBank/DDBJ databases">
        <title>Draft Genome Sequence of Gephyronic Acid Producer, Cystobacter violaceus Strain Cb vi76.</title>
        <authorList>
            <person name="Stevens D.C."/>
            <person name="Young J."/>
            <person name="Carmichael R."/>
            <person name="Tan J."/>
            <person name="Taylor R.E."/>
        </authorList>
    </citation>
    <scope>NUCLEOTIDE SEQUENCE [LARGE SCALE GENOMIC DNA]</scope>
    <source>
        <strain evidence="2 3">Cb vi76</strain>
    </source>
</reference>
<dbReference type="AlphaFoldDB" id="A0A084T206"/>
<proteinExistence type="predicted"/>
<name>A0A084T206_9BACT</name>
<organism evidence="2 3">
    <name type="scientific">Archangium violaceum Cb vi76</name>
    <dbReference type="NCBI Taxonomy" id="1406225"/>
    <lineage>
        <taxon>Bacteria</taxon>
        <taxon>Pseudomonadati</taxon>
        <taxon>Myxococcota</taxon>
        <taxon>Myxococcia</taxon>
        <taxon>Myxococcales</taxon>
        <taxon>Cystobacterineae</taxon>
        <taxon>Archangiaceae</taxon>
        <taxon>Archangium</taxon>
    </lineage>
</organism>
<evidence type="ECO:0000256" key="1">
    <source>
        <dbReference type="SAM" id="MobiDB-lite"/>
    </source>
</evidence>
<feature type="compositionally biased region" description="Gly residues" evidence="1">
    <location>
        <begin position="154"/>
        <end position="165"/>
    </location>
</feature>
<evidence type="ECO:0000313" key="2">
    <source>
        <dbReference type="EMBL" id="KFA94741.1"/>
    </source>
</evidence>
<comment type="caution">
    <text evidence="2">The sequence shown here is derived from an EMBL/GenBank/DDBJ whole genome shotgun (WGS) entry which is preliminary data.</text>
</comment>
<feature type="region of interest" description="Disordered" evidence="1">
    <location>
        <begin position="110"/>
        <end position="174"/>
    </location>
</feature>
<accession>A0A084T206</accession>
<dbReference type="EMBL" id="JPMI01000004">
    <property type="protein sequence ID" value="KFA94741.1"/>
    <property type="molecule type" value="Genomic_DNA"/>
</dbReference>
<protein>
    <recommendedName>
        <fullName evidence="4">Radical SAM core domain-containing protein</fullName>
    </recommendedName>
</protein>
<dbReference type="Proteomes" id="UP000028547">
    <property type="component" value="Unassembled WGS sequence"/>
</dbReference>
<gene>
    <name evidence="2" type="ORF">Q664_00760</name>
</gene>
<sequence length="199" mass="21415">MGLTLDFYKRNYIEGLFLGSGVLKSPDYTMEELVQVARTLREQHQFQGYIHLKAVPGASQELIDQAGRYADRLSANIELPTDADLSKLAPEKSFAVTGETMREIHVRVGARFPHQPEPGAGVRDALGEGVDGDVPPLGAAADAGRAEPRRGSGSLRGGPAQGGGHPARPARDYWQVMPGRPRYAPCAVHSEMGPPHEPA</sequence>
<evidence type="ECO:0008006" key="4">
    <source>
        <dbReference type="Google" id="ProtNLM"/>
    </source>
</evidence>